<evidence type="ECO:0000313" key="2">
    <source>
        <dbReference type="Proteomes" id="UP001165082"/>
    </source>
</evidence>
<dbReference type="EMBL" id="BRXZ01005014">
    <property type="protein sequence ID" value="GMH58778.1"/>
    <property type="molecule type" value="Genomic_DNA"/>
</dbReference>
<dbReference type="InterPro" id="IPR005046">
    <property type="entry name" value="DUF285"/>
</dbReference>
<accession>A0A9W6ZX86</accession>
<evidence type="ECO:0000313" key="1">
    <source>
        <dbReference type="EMBL" id="GMH58778.1"/>
    </source>
</evidence>
<organism evidence="1 2">
    <name type="scientific">Triparma retinervis</name>
    <dbReference type="NCBI Taxonomy" id="2557542"/>
    <lineage>
        <taxon>Eukaryota</taxon>
        <taxon>Sar</taxon>
        <taxon>Stramenopiles</taxon>
        <taxon>Ochrophyta</taxon>
        <taxon>Bolidophyceae</taxon>
        <taxon>Parmales</taxon>
        <taxon>Triparmaceae</taxon>
        <taxon>Triparma</taxon>
    </lineage>
</organism>
<sequence>MAGMFGFAEAFNQPIGGWITSSVTNMAYMFFGAIAFNEDITTWSAEGASAFDFEDMFSGATAWLDKYEYTGNIGVCNQEAPFGPAECWSVIITP</sequence>
<keyword evidence="2" id="KW-1185">Reference proteome</keyword>
<comment type="caution">
    <text evidence="1">The sequence shown here is derived from an EMBL/GenBank/DDBJ whole genome shotgun (WGS) entry which is preliminary data.</text>
</comment>
<dbReference type="InterPro" id="IPR011889">
    <property type="entry name" value="Liste_lipo_26"/>
</dbReference>
<dbReference type="NCBIfam" id="TIGR02167">
    <property type="entry name" value="Liste_lipo_26"/>
    <property type="match status" value="1"/>
</dbReference>
<reference evidence="1" key="1">
    <citation type="submission" date="2022-07" db="EMBL/GenBank/DDBJ databases">
        <title>Genome analysis of Parmales, a sister group of diatoms, reveals the evolutionary specialization of diatoms from phago-mixotrophs to photoautotrophs.</title>
        <authorList>
            <person name="Ban H."/>
            <person name="Sato S."/>
            <person name="Yoshikawa S."/>
            <person name="Kazumasa Y."/>
            <person name="Nakamura Y."/>
            <person name="Ichinomiya M."/>
            <person name="Saitoh K."/>
            <person name="Sato N."/>
            <person name="Blanc-Mathieu R."/>
            <person name="Endo H."/>
            <person name="Kuwata A."/>
            <person name="Ogata H."/>
        </authorList>
    </citation>
    <scope>NUCLEOTIDE SEQUENCE</scope>
</reference>
<evidence type="ECO:0008006" key="3">
    <source>
        <dbReference type="Google" id="ProtNLM"/>
    </source>
</evidence>
<proteinExistence type="predicted"/>
<name>A0A9W6ZX86_9STRA</name>
<dbReference type="OrthoDB" id="198852at2759"/>
<protein>
    <recommendedName>
        <fullName evidence="3">BspA family leucine-rich repeat surface protein</fullName>
    </recommendedName>
</protein>
<gene>
    <name evidence="1" type="ORF">TrRE_jg4537</name>
</gene>
<dbReference type="Pfam" id="PF03382">
    <property type="entry name" value="DUF285"/>
    <property type="match status" value="1"/>
</dbReference>
<dbReference type="Proteomes" id="UP001165082">
    <property type="component" value="Unassembled WGS sequence"/>
</dbReference>
<dbReference type="AlphaFoldDB" id="A0A9W6ZX86"/>